<evidence type="ECO:0000256" key="4">
    <source>
        <dbReference type="PROSITE-ProRule" id="PRU00182"/>
    </source>
</evidence>
<dbReference type="InterPro" id="IPR036986">
    <property type="entry name" value="S4_RNA-bd_sf"/>
</dbReference>
<dbReference type="SUPFAM" id="SSF55174">
    <property type="entry name" value="Alpha-L RNA-binding motif"/>
    <property type="match status" value="1"/>
</dbReference>
<dbReference type="SMART" id="SM00363">
    <property type="entry name" value="S4"/>
    <property type="match status" value="1"/>
</dbReference>
<dbReference type="InterPro" id="IPR050343">
    <property type="entry name" value="RsuA_PseudoU_synthase"/>
</dbReference>
<dbReference type="GO" id="GO:0005829">
    <property type="term" value="C:cytosol"/>
    <property type="evidence" value="ECO:0007669"/>
    <property type="project" value="UniProtKB-ARBA"/>
</dbReference>
<dbReference type="Pfam" id="PF01479">
    <property type="entry name" value="S4"/>
    <property type="match status" value="1"/>
</dbReference>
<feature type="region of interest" description="Disordered" evidence="6">
    <location>
        <begin position="236"/>
        <end position="255"/>
    </location>
</feature>
<proteinExistence type="inferred from homology"/>
<sequence>MRINKYIASCGVASRRKADDLVTEGRVYVNGKKVTEPGLQIDPESDSVKVDGKAIGVEEKKVYVLLNKPTGYISTARDQFGRKSVIDLVKVKYRVYPVGRLDYDTSGLLILTNDGELTYAVTHPKHELVKTYVARIEGVPSGEELEKFRSGVDIGGFVTSRASISIISQSKDKSTSIVEIKIHEGKNRQVRKMCDAIGHKVLGLQRTAIGDLKLEGLQGGEWRYLSSEELGKLLHKKSTRGDRNDRDNKGKGRRF</sequence>
<feature type="compositionally biased region" description="Basic and acidic residues" evidence="6">
    <location>
        <begin position="239"/>
        <end position="255"/>
    </location>
</feature>
<dbReference type="CDD" id="cd00165">
    <property type="entry name" value="S4"/>
    <property type="match status" value="1"/>
</dbReference>
<keyword evidence="2 4" id="KW-0694">RNA-binding</keyword>
<dbReference type="FunFam" id="3.10.290.10:FF:000003">
    <property type="entry name" value="Pseudouridine synthase"/>
    <property type="match status" value="1"/>
</dbReference>
<dbReference type="PROSITE" id="PS01149">
    <property type="entry name" value="PSI_RSU"/>
    <property type="match status" value="1"/>
</dbReference>
<gene>
    <name evidence="8" type="primary">rluB</name>
    <name evidence="8" type="ORF">CLIT_23c04630</name>
</gene>
<keyword evidence="3 5" id="KW-0413">Isomerase</keyword>
<evidence type="ECO:0000256" key="3">
    <source>
        <dbReference type="ARBA" id="ARBA00023235"/>
    </source>
</evidence>
<dbReference type="RefSeq" id="WP_052636435.1">
    <property type="nucleotide sequence ID" value="NZ_FSRH01000003.1"/>
</dbReference>
<evidence type="ECO:0000256" key="5">
    <source>
        <dbReference type="RuleBase" id="RU003887"/>
    </source>
</evidence>
<dbReference type="Proteomes" id="UP000027946">
    <property type="component" value="Unassembled WGS sequence"/>
</dbReference>
<dbReference type="SUPFAM" id="SSF55120">
    <property type="entry name" value="Pseudouridine synthase"/>
    <property type="match status" value="1"/>
</dbReference>
<dbReference type="NCBIfam" id="TIGR00093">
    <property type="entry name" value="pseudouridine synthase"/>
    <property type="match status" value="1"/>
</dbReference>
<dbReference type="InterPro" id="IPR006145">
    <property type="entry name" value="PsdUridine_synth_RsuA/RluA"/>
</dbReference>
<dbReference type="PANTHER" id="PTHR47683">
    <property type="entry name" value="PSEUDOURIDINE SYNTHASE FAMILY PROTEIN-RELATED"/>
    <property type="match status" value="1"/>
</dbReference>
<dbReference type="Gene3D" id="3.30.70.1560">
    <property type="entry name" value="Alpha-L RNA-binding motif"/>
    <property type="match status" value="1"/>
</dbReference>
<evidence type="ECO:0000313" key="9">
    <source>
        <dbReference type="Proteomes" id="UP000027946"/>
    </source>
</evidence>
<comment type="caution">
    <text evidence="8">The sequence shown here is derived from an EMBL/GenBank/DDBJ whole genome shotgun (WGS) entry which is preliminary data.</text>
</comment>
<dbReference type="STRING" id="1121324.CLIT_23c04630"/>
<dbReference type="GO" id="GO:0000455">
    <property type="term" value="P:enzyme-directed rRNA pseudouridine synthesis"/>
    <property type="evidence" value="ECO:0007669"/>
    <property type="project" value="UniProtKB-ARBA"/>
</dbReference>
<dbReference type="InterPro" id="IPR020094">
    <property type="entry name" value="TruA/RsuA/RluB/E/F_N"/>
</dbReference>
<dbReference type="eggNOG" id="COG1187">
    <property type="taxonomic scope" value="Bacteria"/>
</dbReference>
<dbReference type="Gene3D" id="3.30.70.580">
    <property type="entry name" value="Pseudouridine synthase I, catalytic domain, N-terminal subdomain"/>
    <property type="match status" value="1"/>
</dbReference>
<dbReference type="CDD" id="cd02870">
    <property type="entry name" value="PseudoU_synth_RsuA_like"/>
    <property type="match status" value="1"/>
</dbReference>
<evidence type="ECO:0000259" key="7">
    <source>
        <dbReference type="SMART" id="SM00363"/>
    </source>
</evidence>
<dbReference type="AlphaFoldDB" id="A0A069RD89"/>
<evidence type="ECO:0000256" key="2">
    <source>
        <dbReference type="ARBA" id="ARBA00022884"/>
    </source>
</evidence>
<evidence type="ECO:0000256" key="6">
    <source>
        <dbReference type="SAM" id="MobiDB-lite"/>
    </source>
</evidence>
<dbReference type="EC" id="5.4.99.-" evidence="5"/>
<keyword evidence="9" id="KW-1185">Reference proteome</keyword>
<dbReference type="InterPro" id="IPR000748">
    <property type="entry name" value="PsdUridine_synth_RsuA/RluB/E/F"/>
</dbReference>
<feature type="domain" description="RNA-binding S4" evidence="7">
    <location>
        <begin position="1"/>
        <end position="70"/>
    </location>
</feature>
<organism evidence="8 9">
    <name type="scientific">Peptoclostridium litorale DSM 5388</name>
    <dbReference type="NCBI Taxonomy" id="1121324"/>
    <lineage>
        <taxon>Bacteria</taxon>
        <taxon>Bacillati</taxon>
        <taxon>Bacillota</taxon>
        <taxon>Clostridia</taxon>
        <taxon>Peptostreptococcales</taxon>
        <taxon>Peptoclostridiaceae</taxon>
        <taxon>Peptoclostridium</taxon>
    </lineage>
</organism>
<dbReference type="InterPro" id="IPR020103">
    <property type="entry name" value="PsdUridine_synth_cat_dom_sf"/>
</dbReference>
<dbReference type="OrthoDB" id="9807213at2"/>
<dbReference type="InterPro" id="IPR002942">
    <property type="entry name" value="S4_RNA-bd"/>
</dbReference>
<comment type="similarity">
    <text evidence="1 5">Belongs to the pseudouridine synthase RsuA family.</text>
</comment>
<evidence type="ECO:0000313" key="8">
    <source>
        <dbReference type="EMBL" id="KDR94190.1"/>
    </source>
</evidence>
<reference evidence="8 9" key="1">
    <citation type="submission" date="2014-03" db="EMBL/GenBank/DDBJ databases">
        <title>Genome sequence of Clostridium litorale W6, DSM 5388.</title>
        <authorList>
            <person name="Poehlein A."/>
            <person name="Jagirdar A."/>
            <person name="Khonsari B."/>
            <person name="Chibani C.M."/>
            <person name="Gutierrez Gutierrez D.A."/>
            <person name="Davydova E."/>
            <person name="Alghaithi H.S."/>
            <person name="Nair K.P."/>
            <person name="Dhamotharan K."/>
            <person name="Chandran L."/>
            <person name="G W."/>
            <person name="Daniel R."/>
        </authorList>
    </citation>
    <scope>NUCLEOTIDE SEQUENCE [LARGE SCALE GENOMIC DNA]</scope>
    <source>
        <strain evidence="8 9">W6</strain>
    </source>
</reference>
<dbReference type="EMBL" id="JJMM01000026">
    <property type="protein sequence ID" value="KDR94190.1"/>
    <property type="molecule type" value="Genomic_DNA"/>
</dbReference>
<dbReference type="Gene3D" id="3.10.290.10">
    <property type="entry name" value="RNA-binding S4 domain"/>
    <property type="match status" value="1"/>
</dbReference>
<dbReference type="InterPro" id="IPR018496">
    <property type="entry name" value="PsdUridine_synth_RsuA/RluB_CS"/>
</dbReference>
<dbReference type="FunFam" id="3.30.70.1560:FF:000001">
    <property type="entry name" value="Pseudouridine synthase"/>
    <property type="match status" value="1"/>
</dbReference>
<dbReference type="Pfam" id="PF00849">
    <property type="entry name" value="PseudoU_synth_2"/>
    <property type="match status" value="1"/>
</dbReference>
<dbReference type="GO" id="GO:0003723">
    <property type="term" value="F:RNA binding"/>
    <property type="evidence" value="ECO:0007669"/>
    <property type="project" value="UniProtKB-KW"/>
</dbReference>
<evidence type="ECO:0000256" key="1">
    <source>
        <dbReference type="ARBA" id="ARBA00008348"/>
    </source>
</evidence>
<protein>
    <recommendedName>
        <fullName evidence="5">Pseudouridine synthase</fullName>
        <ecNumber evidence="5">5.4.99.-</ecNumber>
    </recommendedName>
</protein>
<dbReference type="GO" id="GO:0120159">
    <property type="term" value="F:rRNA pseudouridine synthase activity"/>
    <property type="evidence" value="ECO:0007669"/>
    <property type="project" value="UniProtKB-ARBA"/>
</dbReference>
<dbReference type="PROSITE" id="PS50889">
    <property type="entry name" value="S4"/>
    <property type="match status" value="1"/>
</dbReference>
<dbReference type="PANTHER" id="PTHR47683:SF2">
    <property type="entry name" value="RNA-BINDING S4 DOMAIN-CONTAINING PROTEIN"/>
    <property type="match status" value="1"/>
</dbReference>
<name>A0A069RD89_PEPLI</name>
<dbReference type="InterPro" id="IPR042092">
    <property type="entry name" value="PsdUridine_s_RsuA/RluB/E/F_cat"/>
</dbReference>
<accession>A0A069RD89</accession>